<evidence type="ECO:0000313" key="2">
    <source>
        <dbReference type="Proteomes" id="UP000039865"/>
    </source>
</evidence>
<organism evidence="1 2">
    <name type="scientific">Stylonychia lemnae</name>
    <name type="common">Ciliate</name>
    <dbReference type="NCBI Taxonomy" id="5949"/>
    <lineage>
        <taxon>Eukaryota</taxon>
        <taxon>Sar</taxon>
        <taxon>Alveolata</taxon>
        <taxon>Ciliophora</taxon>
        <taxon>Intramacronucleata</taxon>
        <taxon>Spirotrichea</taxon>
        <taxon>Stichotrichia</taxon>
        <taxon>Sporadotrichida</taxon>
        <taxon>Oxytrichidae</taxon>
        <taxon>Stylonychinae</taxon>
        <taxon>Stylonychia</taxon>
    </lineage>
</organism>
<reference evidence="1 2" key="1">
    <citation type="submission" date="2014-06" db="EMBL/GenBank/DDBJ databases">
        <authorList>
            <person name="Swart Estienne"/>
        </authorList>
    </citation>
    <scope>NUCLEOTIDE SEQUENCE [LARGE SCALE GENOMIC DNA]</scope>
    <source>
        <strain evidence="1 2">130c</strain>
    </source>
</reference>
<protein>
    <submittedName>
        <fullName evidence="1">Uncharacterized protein</fullName>
    </submittedName>
</protein>
<proteinExistence type="predicted"/>
<accession>A0A078ARN0</accession>
<gene>
    <name evidence="1" type="primary">Contig8710.g9295</name>
    <name evidence="1" type="ORF">STYLEM_13702</name>
</gene>
<dbReference type="AlphaFoldDB" id="A0A078ARN0"/>
<keyword evidence="2" id="KW-1185">Reference proteome</keyword>
<dbReference type="InParanoid" id="A0A078ARN0"/>
<sequence>MAENQRMYTSTQLCNAIRFQQKNTLSLPENKDIWEKAMIQSSKDGLDSFLFWLHTYNGLQMVRDEKMKSFEKNFILEQINLQNCFKNILRSLRGRLDISNFINKLKNQAEIATIYGISNYEDSGFMMLLLNNLAQLLEGKQELLDQYSLMKEIIFSLRQYEQQLDGRLFLAISKLGITDIEFWRELESIYLKEAINRDSMIQLIEGLVGLSLSNRGTSQLIFRIQDKIKGNLDSNFKIKDTIRLFFALGLLSDSRRDQQLLDIVLKSIQSIDLLSDFSKYKQIDLINILQSLVNLQIHSIQIADAQQGLLKLENIYFNNDKLILNLFELFAKMKKEIIDQNLLSRAIKAFEDDFHDYSDVQFAKIIVAMKGLNLNEQIAKIKEQVVNPERKIDSNKRLIMLEAF</sequence>
<evidence type="ECO:0000313" key="1">
    <source>
        <dbReference type="EMBL" id="CDW84636.1"/>
    </source>
</evidence>
<name>A0A078ARN0_STYLE</name>
<dbReference type="Proteomes" id="UP000039865">
    <property type="component" value="Unassembled WGS sequence"/>
</dbReference>
<dbReference type="EMBL" id="CCKQ01013015">
    <property type="protein sequence ID" value="CDW84636.1"/>
    <property type="molecule type" value="Genomic_DNA"/>
</dbReference>